<feature type="region of interest" description="Disordered" evidence="7">
    <location>
        <begin position="89"/>
        <end position="130"/>
    </location>
</feature>
<dbReference type="GO" id="GO:0030687">
    <property type="term" value="C:preribosome, large subunit precursor"/>
    <property type="evidence" value="ECO:0007669"/>
    <property type="project" value="TreeGrafter"/>
</dbReference>
<dbReference type="GO" id="GO:0070545">
    <property type="term" value="C:PeBoW complex"/>
    <property type="evidence" value="ECO:0007669"/>
    <property type="project" value="TreeGrafter"/>
</dbReference>
<keyword evidence="4" id="KW-0853">WD repeat</keyword>
<evidence type="ECO:0000256" key="4">
    <source>
        <dbReference type="ARBA" id="ARBA00022574"/>
    </source>
</evidence>
<dbReference type="Proteomes" id="UP000626109">
    <property type="component" value="Unassembled WGS sequence"/>
</dbReference>
<comment type="caution">
    <text evidence="9">The sequence shown here is derived from an EMBL/GenBank/DDBJ whole genome shotgun (WGS) entry which is preliminary data.</text>
</comment>
<keyword evidence="6" id="KW-0539">Nucleus</keyword>
<name>A0A813IJQ9_POLGL</name>
<feature type="non-terminal residue" evidence="9">
    <location>
        <position position="1"/>
    </location>
</feature>
<evidence type="ECO:0000256" key="6">
    <source>
        <dbReference type="ARBA" id="ARBA00023242"/>
    </source>
</evidence>
<evidence type="ECO:0000259" key="8">
    <source>
        <dbReference type="SMART" id="SM01035"/>
    </source>
</evidence>
<keyword evidence="5" id="KW-0677">Repeat</keyword>
<comment type="subcellular location">
    <subcellularLocation>
        <location evidence="1">Nucleus</location>
        <location evidence="1">Nucleolus</location>
    </subcellularLocation>
</comment>
<evidence type="ECO:0000313" key="9">
    <source>
        <dbReference type="EMBL" id="CAE8651866.1"/>
    </source>
</evidence>
<evidence type="ECO:0000256" key="2">
    <source>
        <dbReference type="ARBA" id="ARBA00022517"/>
    </source>
</evidence>
<gene>
    <name evidence="9" type="ORF">PGLA2088_LOCUS9289</name>
</gene>
<protein>
    <recommendedName>
        <fullName evidence="8">BOP1 N-terminal domain-containing protein</fullName>
    </recommendedName>
</protein>
<sequence>DNPDAWRTIKDHKNQREVVLTDTDLEVIRRIRQRMYPSEATDSQEMVEFHNPDAAIHPVSRAHPPKRRFLPSKWEGMKVKRLVALLREGKIRPPPPPQPEVWDLWSDEPDKKRKGPPPLPAPKLPLPGHAESYNPPSEYIFTEAEKKEWDDTFEEDRKLPHMPQKFDALRRVPAYKEFITDRFKRCLDLYLVPRALKQRMNVDPESLLPKLPSPKDLRPFPTHIAVSYDGHS</sequence>
<dbReference type="SMART" id="SM01035">
    <property type="entry name" value="BOP1NT"/>
    <property type="match status" value="1"/>
</dbReference>
<dbReference type="InterPro" id="IPR012953">
    <property type="entry name" value="BOP1_N_dom"/>
</dbReference>
<evidence type="ECO:0000256" key="1">
    <source>
        <dbReference type="ARBA" id="ARBA00004604"/>
    </source>
</evidence>
<dbReference type="AlphaFoldDB" id="A0A813IJQ9"/>
<dbReference type="Pfam" id="PF08145">
    <property type="entry name" value="BOP1NT"/>
    <property type="match status" value="1"/>
</dbReference>
<feature type="compositionally biased region" description="Pro residues" evidence="7">
    <location>
        <begin position="116"/>
        <end position="125"/>
    </location>
</feature>
<dbReference type="GO" id="GO:0000463">
    <property type="term" value="P:maturation of LSU-rRNA from tricistronic rRNA transcript (SSU-rRNA, 5.8S rRNA, LSU-rRNA)"/>
    <property type="evidence" value="ECO:0007669"/>
    <property type="project" value="TreeGrafter"/>
</dbReference>
<dbReference type="EMBL" id="CAJNNW010010211">
    <property type="protein sequence ID" value="CAE8651866.1"/>
    <property type="molecule type" value="Genomic_DNA"/>
</dbReference>
<evidence type="ECO:0000256" key="3">
    <source>
        <dbReference type="ARBA" id="ARBA00022552"/>
    </source>
</evidence>
<dbReference type="GO" id="GO:0043021">
    <property type="term" value="F:ribonucleoprotein complex binding"/>
    <property type="evidence" value="ECO:0007669"/>
    <property type="project" value="TreeGrafter"/>
</dbReference>
<organism evidence="9 10">
    <name type="scientific">Polarella glacialis</name>
    <name type="common">Dinoflagellate</name>
    <dbReference type="NCBI Taxonomy" id="89957"/>
    <lineage>
        <taxon>Eukaryota</taxon>
        <taxon>Sar</taxon>
        <taxon>Alveolata</taxon>
        <taxon>Dinophyceae</taxon>
        <taxon>Suessiales</taxon>
        <taxon>Suessiaceae</taxon>
        <taxon>Polarella</taxon>
    </lineage>
</organism>
<keyword evidence="3" id="KW-0698">rRNA processing</keyword>
<keyword evidence="2" id="KW-0690">Ribosome biogenesis</keyword>
<accession>A0A813IJQ9</accession>
<reference evidence="9" key="1">
    <citation type="submission" date="2021-02" db="EMBL/GenBank/DDBJ databases">
        <authorList>
            <person name="Dougan E. K."/>
            <person name="Rhodes N."/>
            <person name="Thang M."/>
            <person name="Chan C."/>
        </authorList>
    </citation>
    <scope>NUCLEOTIDE SEQUENCE</scope>
</reference>
<dbReference type="PANTHER" id="PTHR17605">
    <property type="entry name" value="RIBOSOME BIOGENESIS PROTEIN BOP1 BLOCK OF PROLIFERATION 1 PROTEIN"/>
    <property type="match status" value="1"/>
</dbReference>
<feature type="non-terminal residue" evidence="9">
    <location>
        <position position="232"/>
    </location>
</feature>
<evidence type="ECO:0000256" key="5">
    <source>
        <dbReference type="ARBA" id="ARBA00022737"/>
    </source>
</evidence>
<dbReference type="InterPro" id="IPR028598">
    <property type="entry name" value="BOP1/Erb1"/>
</dbReference>
<feature type="domain" description="BOP1 N-terminal" evidence="8">
    <location>
        <begin position="1"/>
        <end position="221"/>
    </location>
</feature>
<evidence type="ECO:0000313" key="10">
    <source>
        <dbReference type="Proteomes" id="UP000626109"/>
    </source>
</evidence>
<dbReference type="PANTHER" id="PTHR17605:SF0">
    <property type="entry name" value="RIBOSOME BIOGENESIS PROTEIN BOP1"/>
    <property type="match status" value="1"/>
</dbReference>
<proteinExistence type="predicted"/>
<evidence type="ECO:0000256" key="7">
    <source>
        <dbReference type="SAM" id="MobiDB-lite"/>
    </source>
</evidence>